<dbReference type="NCBIfam" id="TIGR00536">
    <property type="entry name" value="hemK_fam"/>
    <property type="match status" value="1"/>
</dbReference>
<dbReference type="NCBIfam" id="TIGR03534">
    <property type="entry name" value="RF_mod_PrmC"/>
    <property type="match status" value="1"/>
</dbReference>
<dbReference type="GO" id="GO:0032259">
    <property type="term" value="P:methylation"/>
    <property type="evidence" value="ECO:0007669"/>
    <property type="project" value="UniProtKB-KW"/>
</dbReference>
<dbReference type="InterPro" id="IPR029063">
    <property type="entry name" value="SAM-dependent_MTases_sf"/>
</dbReference>
<name>A0A2U8BSS8_9RICK</name>
<dbReference type="InterPro" id="IPR040758">
    <property type="entry name" value="PrmC_N"/>
</dbReference>
<protein>
    <submittedName>
        <fullName evidence="6">Release factor glutamine methyltransferase</fullName>
    </submittedName>
</protein>
<dbReference type="PANTHER" id="PTHR18895:SF74">
    <property type="entry name" value="MTRF1L RELEASE FACTOR GLUTAMINE METHYLTRANSFERASE"/>
    <property type="match status" value="1"/>
</dbReference>
<keyword evidence="3" id="KW-0949">S-adenosyl-L-methionine</keyword>
<evidence type="ECO:0000256" key="2">
    <source>
        <dbReference type="ARBA" id="ARBA00022679"/>
    </source>
</evidence>
<dbReference type="EMBL" id="CP025989">
    <property type="protein sequence ID" value="AWD33365.1"/>
    <property type="molecule type" value="Genomic_DNA"/>
</dbReference>
<keyword evidence="7" id="KW-1185">Reference proteome</keyword>
<reference evidence="6 7" key="1">
    <citation type="journal article" date="2018" name="Genome Biol. Evol.">
        <title>The Genome Sequence of "Candidatus Fokinia solitaria": Insights on Reductive Evolution in Rickettsiales.</title>
        <authorList>
            <person name="Floriano A.M."/>
            <person name="Castelli M."/>
            <person name="Krenek S."/>
            <person name="Berendonk T.U."/>
            <person name="Bazzocchi C."/>
            <person name="Petroni G."/>
            <person name="Sassera D."/>
        </authorList>
    </citation>
    <scope>NUCLEOTIDE SEQUENCE [LARGE SCALE GENOMIC DNA]</scope>
    <source>
        <strain evidence="6">Rio ETE_ALG 3VII</strain>
    </source>
</reference>
<dbReference type="KEGG" id="fso:Fsol_00578"/>
<keyword evidence="2 6" id="KW-0808">Transferase</keyword>
<dbReference type="AlphaFoldDB" id="A0A2U8BSS8"/>
<evidence type="ECO:0000256" key="1">
    <source>
        <dbReference type="ARBA" id="ARBA00022603"/>
    </source>
</evidence>
<evidence type="ECO:0000313" key="6">
    <source>
        <dbReference type="EMBL" id="AWD33365.1"/>
    </source>
</evidence>
<feature type="domain" description="Release factor glutamine methyltransferase N-terminal" evidence="5">
    <location>
        <begin position="19"/>
        <end position="89"/>
    </location>
</feature>
<accession>A0A2U8BSS8</accession>
<dbReference type="InterPro" id="IPR004556">
    <property type="entry name" value="HemK-like"/>
</dbReference>
<evidence type="ECO:0000313" key="7">
    <source>
        <dbReference type="Proteomes" id="UP000244519"/>
    </source>
</evidence>
<dbReference type="InterPro" id="IPR050320">
    <property type="entry name" value="N5-glutamine_MTase"/>
</dbReference>
<dbReference type="Gene3D" id="1.10.8.10">
    <property type="entry name" value="DNA helicase RuvA subunit, C-terminal domain"/>
    <property type="match status" value="1"/>
</dbReference>
<keyword evidence="1 6" id="KW-0489">Methyltransferase</keyword>
<dbReference type="Pfam" id="PF17827">
    <property type="entry name" value="PrmC_N"/>
    <property type="match status" value="1"/>
</dbReference>
<dbReference type="InterPro" id="IPR019874">
    <property type="entry name" value="RF_methyltr_PrmC"/>
</dbReference>
<dbReference type="PANTHER" id="PTHR18895">
    <property type="entry name" value="HEMK METHYLTRANSFERASE"/>
    <property type="match status" value="1"/>
</dbReference>
<dbReference type="CDD" id="cd02440">
    <property type="entry name" value="AdoMet_MTases"/>
    <property type="match status" value="1"/>
</dbReference>
<dbReference type="InterPro" id="IPR025714">
    <property type="entry name" value="Methyltranfer_dom"/>
</dbReference>
<gene>
    <name evidence="6" type="ORF">Fsol_00578</name>
</gene>
<evidence type="ECO:0000256" key="3">
    <source>
        <dbReference type="ARBA" id="ARBA00022691"/>
    </source>
</evidence>
<dbReference type="GO" id="GO:0008276">
    <property type="term" value="F:protein methyltransferase activity"/>
    <property type="evidence" value="ECO:0007669"/>
    <property type="project" value="InterPro"/>
</dbReference>
<evidence type="ECO:0000259" key="5">
    <source>
        <dbReference type="Pfam" id="PF17827"/>
    </source>
</evidence>
<dbReference type="SUPFAM" id="SSF53335">
    <property type="entry name" value="S-adenosyl-L-methionine-dependent methyltransferases"/>
    <property type="match status" value="1"/>
</dbReference>
<dbReference type="Proteomes" id="UP000244519">
    <property type="component" value="Chromosome"/>
</dbReference>
<feature type="domain" description="Methyltransferase" evidence="4">
    <location>
        <begin position="135"/>
        <end position="274"/>
    </location>
</feature>
<dbReference type="GO" id="GO:0003676">
    <property type="term" value="F:nucleic acid binding"/>
    <property type="evidence" value="ECO:0007669"/>
    <property type="project" value="InterPro"/>
</dbReference>
<evidence type="ECO:0000259" key="4">
    <source>
        <dbReference type="Pfam" id="PF13847"/>
    </source>
</evidence>
<dbReference type="Gene3D" id="3.40.50.150">
    <property type="entry name" value="Vaccinia Virus protein VP39"/>
    <property type="match status" value="1"/>
</dbReference>
<organism evidence="6 7">
    <name type="scientific">Candidatus Fokinia solitaria</name>
    <dbReference type="NCBI Taxonomy" id="1802984"/>
    <lineage>
        <taxon>Bacteria</taxon>
        <taxon>Pseudomonadati</taxon>
        <taxon>Pseudomonadota</taxon>
        <taxon>Alphaproteobacteria</taxon>
        <taxon>Rickettsiales</taxon>
        <taxon>Candidatus Midichloriaceae</taxon>
        <taxon>Candidatus Fokinia</taxon>
    </lineage>
</organism>
<proteinExistence type="predicted"/>
<dbReference type="InterPro" id="IPR002052">
    <property type="entry name" value="DNA_methylase_N6_adenine_CS"/>
</dbReference>
<dbReference type="Pfam" id="PF13847">
    <property type="entry name" value="Methyltransf_31"/>
    <property type="match status" value="1"/>
</dbReference>
<dbReference type="PROSITE" id="PS00092">
    <property type="entry name" value="N6_MTASE"/>
    <property type="match status" value="1"/>
</dbReference>
<sequence length="316" mass="36380">MRLYNNMTCNNVENLKLMIEHASQVLSQEWNENPKLDAMILLAYAIGMYDYTEMFMCKFDKMNLPDDYVTQFESYINRRKLGEPIAYILNRKSFWKNDFYVNYDVLIPRPETEFLVEYVAKNAILMQERGIICDRCDILELGVGSGCVLISILNELRTVALQKARVVSHGVGIDISDVALRVAKRNAENILSSMQDITFLRGNWFDAKMLHRKFDFVISNPPYIPFSEWHVLSKEVKDFEPRISLTDMQDGLDAYRVISANAKQFLKDKGLVVVEVGYDKANAVISIFQNAGFKVKDIVMDLCNIERVVSFTSVDN</sequence>